<reference evidence="1" key="2">
    <citation type="submission" date="2020-11" db="EMBL/GenBank/DDBJ databases">
        <authorList>
            <person name="McCartney M.A."/>
            <person name="Auch B."/>
            <person name="Kono T."/>
            <person name="Mallez S."/>
            <person name="Becker A."/>
            <person name="Gohl D.M."/>
            <person name="Silverstein K.A.T."/>
            <person name="Koren S."/>
            <person name="Bechman K.B."/>
            <person name="Herman A."/>
            <person name="Abrahante J.E."/>
            <person name="Garbe J."/>
        </authorList>
    </citation>
    <scope>NUCLEOTIDE SEQUENCE</scope>
    <source>
        <strain evidence="1">Duluth1</strain>
        <tissue evidence="1">Whole animal</tissue>
    </source>
</reference>
<dbReference type="EMBL" id="JAIWYP010000016">
    <property type="protein sequence ID" value="KAH3696968.1"/>
    <property type="molecule type" value="Genomic_DNA"/>
</dbReference>
<proteinExistence type="predicted"/>
<gene>
    <name evidence="1" type="ORF">DPMN_084452</name>
</gene>
<reference evidence="1" key="1">
    <citation type="journal article" date="2019" name="bioRxiv">
        <title>The Genome of the Zebra Mussel, Dreissena polymorpha: A Resource for Invasive Species Research.</title>
        <authorList>
            <person name="McCartney M.A."/>
            <person name="Auch B."/>
            <person name="Kono T."/>
            <person name="Mallez S."/>
            <person name="Zhang Y."/>
            <person name="Obille A."/>
            <person name="Becker A."/>
            <person name="Abrahante J.E."/>
            <person name="Garbe J."/>
            <person name="Badalamenti J.P."/>
            <person name="Herman A."/>
            <person name="Mangelson H."/>
            <person name="Liachko I."/>
            <person name="Sullivan S."/>
            <person name="Sone E.D."/>
            <person name="Koren S."/>
            <person name="Silverstein K.A.T."/>
            <person name="Beckman K.B."/>
            <person name="Gohl D.M."/>
        </authorList>
    </citation>
    <scope>NUCLEOTIDE SEQUENCE</scope>
    <source>
        <strain evidence="1">Duluth1</strain>
        <tissue evidence="1">Whole animal</tissue>
    </source>
</reference>
<dbReference type="Proteomes" id="UP000828390">
    <property type="component" value="Unassembled WGS sequence"/>
</dbReference>
<sequence length="55" mass="6486">MSPPASRQNARTTTECDRHWFRLRLLGHLDAMGTMTMPANRIERLDHLFYELLTN</sequence>
<organism evidence="1 2">
    <name type="scientific">Dreissena polymorpha</name>
    <name type="common">Zebra mussel</name>
    <name type="synonym">Mytilus polymorpha</name>
    <dbReference type="NCBI Taxonomy" id="45954"/>
    <lineage>
        <taxon>Eukaryota</taxon>
        <taxon>Metazoa</taxon>
        <taxon>Spiralia</taxon>
        <taxon>Lophotrochozoa</taxon>
        <taxon>Mollusca</taxon>
        <taxon>Bivalvia</taxon>
        <taxon>Autobranchia</taxon>
        <taxon>Heteroconchia</taxon>
        <taxon>Euheterodonta</taxon>
        <taxon>Imparidentia</taxon>
        <taxon>Neoheterodontei</taxon>
        <taxon>Myida</taxon>
        <taxon>Dreissenoidea</taxon>
        <taxon>Dreissenidae</taxon>
        <taxon>Dreissena</taxon>
    </lineage>
</organism>
<name>A0A9D4BKW2_DREPO</name>
<evidence type="ECO:0000313" key="2">
    <source>
        <dbReference type="Proteomes" id="UP000828390"/>
    </source>
</evidence>
<keyword evidence="2" id="KW-1185">Reference proteome</keyword>
<evidence type="ECO:0000313" key="1">
    <source>
        <dbReference type="EMBL" id="KAH3696968.1"/>
    </source>
</evidence>
<accession>A0A9D4BKW2</accession>
<protein>
    <submittedName>
        <fullName evidence="1">Uncharacterized protein</fullName>
    </submittedName>
</protein>
<comment type="caution">
    <text evidence="1">The sequence shown here is derived from an EMBL/GenBank/DDBJ whole genome shotgun (WGS) entry which is preliminary data.</text>
</comment>
<dbReference type="AlphaFoldDB" id="A0A9D4BKW2"/>